<dbReference type="EMBL" id="JAVRHN010000018">
    <property type="protein sequence ID" value="MDT0688072.1"/>
    <property type="molecule type" value="Genomic_DNA"/>
</dbReference>
<organism evidence="1 2">
    <name type="scientific">Autumnicola psychrophila</name>
    <dbReference type="NCBI Taxonomy" id="3075592"/>
    <lineage>
        <taxon>Bacteria</taxon>
        <taxon>Pseudomonadati</taxon>
        <taxon>Bacteroidota</taxon>
        <taxon>Flavobacteriia</taxon>
        <taxon>Flavobacteriales</taxon>
        <taxon>Flavobacteriaceae</taxon>
        <taxon>Autumnicola</taxon>
    </lineage>
</organism>
<name>A0ABU3DWI1_9FLAO</name>
<dbReference type="Proteomes" id="UP001253848">
    <property type="component" value="Unassembled WGS sequence"/>
</dbReference>
<sequence>MKAAAATARMVTTKKPTDRIKIFRTYLIEIKAFESARLLSLF</sequence>
<dbReference type="RefSeq" id="WP_311501364.1">
    <property type="nucleotide sequence ID" value="NZ_JAVRHN010000018.1"/>
</dbReference>
<accession>A0ABU3DWI1</accession>
<proteinExistence type="predicted"/>
<protein>
    <submittedName>
        <fullName evidence="1">Uncharacterized protein</fullName>
    </submittedName>
</protein>
<reference evidence="1 2" key="1">
    <citation type="submission" date="2023-09" db="EMBL/GenBank/DDBJ databases">
        <authorList>
            <person name="Rey-Velasco X."/>
        </authorList>
    </citation>
    <scope>NUCLEOTIDE SEQUENCE [LARGE SCALE GENOMIC DNA]</scope>
    <source>
        <strain evidence="1 2">F225</strain>
    </source>
</reference>
<comment type="caution">
    <text evidence="1">The sequence shown here is derived from an EMBL/GenBank/DDBJ whole genome shotgun (WGS) entry which is preliminary data.</text>
</comment>
<keyword evidence="2" id="KW-1185">Reference proteome</keyword>
<gene>
    <name evidence="1" type="ORF">RM541_17025</name>
</gene>
<evidence type="ECO:0000313" key="1">
    <source>
        <dbReference type="EMBL" id="MDT0688072.1"/>
    </source>
</evidence>
<evidence type="ECO:0000313" key="2">
    <source>
        <dbReference type="Proteomes" id="UP001253848"/>
    </source>
</evidence>